<comment type="caution">
    <text evidence="2">The sequence shown here is derived from an EMBL/GenBank/DDBJ whole genome shotgun (WGS) entry which is preliminary data.</text>
</comment>
<organism evidence="2 3">
    <name type="scientific">Vitis vinifera</name>
    <name type="common">Grape</name>
    <dbReference type="NCBI Taxonomy" id="29760"/>
    <lineage>
        <taxon>Eukaryota</taxon>
        <taxon>Viridiplantae</taxon>
        <taxon>Streptophyta</taxon>
        <taxon>Embryophyta</taxon>
        <taxon>Tracheophyta</taxon>
        <taxon>Spermatophyta</taxon>
        <taxon>Magnoliopsida</taxon>
        <taxon>eudicotyledons</taxon>
        <taxon>Gunneridae</taxon>
        <taxon>Pentapetalae</taxon>
        <taxon>rosids</taxon>
        <taxon>Vitales</taxon>
        <taxon>Vitaceae</taxon>
        <taxon>Viteae</taxon>
        <taxon>Vitis</taxon>
    </lineage>
</organism>
<evidence type="ECO:0000313" key="3">
    <source>
        <dbReference type="Proteomes" id="UP000288805"/>
    </source>
</evidence>
<dbReference type="PANTHER" id="PTHR37713:SF1">
    <property type="entry name" value="OS05G0176600 PROTEIN"/>
    <property type="match status" value="1"/>
</dbReference>
<proteinExistence type="predicted"/>
<dbReference type="PANTHER" id="PTHR37713">
    <property type="entry name" value="OS05G0176600 PROTEIN"/>
    <property type="match status" value="1"/>
</dbReference>
<dbReference type="Proteomes" id="UP000288805">
    <property type="component" value="Unassembled WGS sequence"/>
</dbReference>
<dbReference type="AlphaFoldDB" id="A0A438EIC1"/>
<reference evidence="2 3" key="1">
    <citation type="journal article" date="2018" name="PLoS Genet.">
        <title>Population sequencing reveals clonal diversity and ancestral inbreeding in the grapevine cultivar Chardonnay.</title>
        <authorList>
            <person name="Roach M.J."/>
            <person name="Johnson D.L."/>
            <person name="Bohlmann J."/>
            <person name="van Vuuren H.J."/>
            <person name="Jones S.J."/>
            <person name="Pretorius I.S."/>
            <person name="Schmidt S.A."/>
            <person name="Borneman A.R."/>
        </authorList>
    </citation>
    <scope>NUCLEOTIDE SEQUENCE [LARGE SCALE GENOMIC DNA]</scope>
    <source>
        <strain evidence="3">cv. Chardonnay</strain>
        <tissue evidence="2">Leaf</tissue>
    </source>
</reference>
<keyword evidence="1" id="KW-0812">Transmembrane</keyword>
<dbReference type="EMBL" id="QGNW01001282">
    <property type="protein sequence ID" value="RVW47473.1"/>
    <property type="molecule type" value="Genomic_DNA"/>
</dbReference>
<evidence type="ECO:0000313" key="2">
    <source>
        <dbReference type="EMBL" id="RVW47473.1"/>
    </source>
</evidence>
<feature type="transmembrane region" description="Helical" evidence="1">
    <location>
        <begin position="23"/>
        <end position="42"/>
    </location>
</feature>
<keyword evidence="1" id="KW-0472">Membrane</keyword>
<protein>
    <submittedName>
        <fullName evidence="2">Uncharacterized protein</fullName>
    </submittedName>
</protein>
<dbReference type="OrthoDB" id="15596at2759"/>
<gene>
    <name evidence="2" type="ORF">CK203_086516</name>
</gene>
<name>A0A438EIC1_VITVI</name>
<sequence>MDSSSHPSQTGDVAWKHKRGPPFALFVPLIYAPILPIIRITLRKNPVLRDRLFYGVLAGAFGHVCI</sequence>
<evidence type="ECO:0000256" key="1">
    <source>
        <dbReference type="SAM" id="Phobius"/>
    </source>
</evidence>
<keyword evidence="1" id="KW-1133">Transmembrane helix</keyword>
<accession>A0A438EIC1</accession>